<evidence type="ECO:0000313" key="8">
    <source>
        <dbReference type="EMBL" id="KRG20206.1"/>
    </source>
</evidence>
<keyword evidence="3" id="KW-1003">Cell membrane</keyword>
<evidence type="ECO:0000256" key="4">
    <source>
        <dbReference type="ARBA" id="ARBA00022692"/>
    </source>
</evidence>
<evidence type="ECO:0000313" key="9">
    <source>
        <dbReference type="EMBL" id="MCS5708217.1"/>
    </source>
</evidence>
<dbReference type="CDD" id="cd10433">
    <property type="entry name" value="YccA_like"/>
    <property type="match status" value="1"/>
</dbReference>
<dbReference type="GO" id="GO:0005886">
    <property type="term" value="C:plasma membrane"/>
    <property type="evidence" value="ECO:0007669"/>
    <property type="project" value="UniProtKB-SubCell"/>
</dbReference>
<comment type="caution">
    <text evidence="8">The sequence shown here is derived from an EMBL/GenBank/DDBJ whole genome shotgun (WGS) entry which is preliminary data.</text>
</comment>
<feature type="transmembrane region" description="Helical" evidence="7">
    <location>
        <begin position="136"/>
        <end position="157"/>
    </location>
</feature>
<dbReference type="OrthoDB" id="9813298at2"/>
<dbReference type="PATRIC" id="fig|1590042.3.peg.444"/>
<feature type="transmembrane region" description="Helical" evidence="7">
    <location>
        <begin position="77"/>
        <end position="99"/>
    </location>
</feature>
<keyword evidence="8" id="KW-0645">Protease</keyword>
<comment type="similarity">
    <text evidence="2 7">Belongs to the BI1 family.</text>
</comment>
<evidence type="ECO:0000256" key="5">
    <source>
        <dbReference type="ARBA" id="ARBA00022989"/>
    </source>
</evidence>
<reference evidence="8" key="1">
    <citation type="submission" date="2015-09" db="EMBL/GenBank/DDBJ databases">
        <title>Draft Genome Sequences of Two Novel Amoeba-resistant Intranuclear Bacteria, Candidatus Berkiella cookevillensis and Candidatus Berkiella aquae.</title>
        <authorList>
            <person name="Mehari Y.T."/>
            <person name="Arivett B.A."/>
            <person name="Farone A.L."/>
            <person name="Gunderson J.H."/>
            <person name="Farone M.B."/>
        </authorList>
    </citation>
    <scope>NUCLEOTIDE SEQUENCE [LARGE SCALE GENOMIC DNA]</scope>
    <source>
        <strain evidence="8">CC99</strain>
    </source>
</reference>
<evidence type="ECO:0000256" key="7">
    <source>
        <dbReference type="RuleBase" id="RU004379"/>
    </source>
</evidence>
<evidence type="ECO:0000256" key="2">
    <source>
        <dbReference type="ARBA" id="ARBA00010350"/>
    </source>
</evidence>
<keyword evidence="4 7" id="KW-0812">Transmembrane</keyword>
<feature type="transmembrane region" description="Helical" evidence="7">
    <location>
        <begin position="193"/>
        <end position="216"/>
    </location>
</feature>
<dbReference type="AlphaFoldDB" id="A0A0Q9YTN0"/>
<dbReference type="GO" id="GO:0006508">
    <property type="term" value="P:proteolysis"/>
    <property type="evidence" value="ECO:0007669"/>
    <property type="project" value="UniProtKB-KW"/>
</dbReference>
<dbReference type="RefSeq" id="WP_057623151.1">
    <property type="nucleotide sequence ID" value="NZ_LKHV02000001.1"/>
</dbReference>
<keyword evidence="6 7" id="KW-0472">Membrane</keyword>
<keyword evidence="10" id="KW-1185">Reference proteome</keyword>
<reference evidence="9" key="2">
    <citation type="journal article" date="2016" name="Genome Announc.">
        <title>Draft Genome Sequences of Two Novel Amoeba-Resistant Intranuclear Bacteria, 'Candidatus Berkiella cookevillensis' and 'Candidatus Berkiella aquae'.</title>
        <authorList>
            <person name="Mehari Y.T."/>
            <person name="Arivett B.A."/>
            <person name="Farone A.L."/>
            <person name="Gunderson J.H."/>
            <person name="Farone M.B."/>
        </authorList>
    </citation>
    <scope>NUCLEOTIDE SEQUENCE</scope>
    <source>
        <strain evidence="9">CC99</strain>
    </source>
</reference>
<evidence type="ECO:0000256" key="6">
    <source>
        <dbReference type="ARBA" id="ARBA00023136"/>
    </source>
</evidence>
<dbReference type="EMBL" id="LKHV01000001">
    <property type="protein sequence ID" value="KRG20206.1"/>
    <property type="molecule type" value="Genomic_DNA"/>
</dbReference>
<reference evidence="9" key="3">
    <citation type="submission" date="2021-06" db="EMBL/GenBank/DDBJ databases">
        <title>Genomic Description and Analysis of Intracellular Bacteria, Candidatus Berkiella cookevillensis and Candidatus Berkiella aquae.</title>
        <authorList>
            <person name="Kidane D.T."/>
            <person name="Mehari Y.T."/>
            <person name="Rice F.C."/>
            <person name="Arivett B.A."/>
            <person name="Farone A.L."/>
            <person name="Berk S.G."/>
            <person name="Farone M.B."/>
        </authorList>
    </citation>
    <scope>NUCLEOTIDE SEQUENCE</scope>
    <source>
        <strain evidence="9">CC99</strain>
    </source>
</reference>
<proteinExistence type="inferred from homology"/>
<gene>
    <name evidence="8" type="primary">yccA</name>
    <name evidence="8" type="ORF">CC99x_00428</name>
    <name evidence="9" type="ORF">CC99x_004795</name>
</gene>
<protein>
    <submittedName>
        <fullName evidence="9">Bax inhibitor-1/YccA family protein</fullName>
    </submittedName>
    <submittedName>
        <fullName evidence="8">Modulator of FtsH protease YccA</fullName>
    </submittedName>
</protein>
<keyword evidence="8" id="KW-0378">Hydrolase</keyword>
<feature type="transmembrane region" description="Helical" evidence="7">
    <location>
        <begin position="163"/>
        <end position="181"/>
    </location>
</feature>
<evidence type="ECO:0000313" key="10">
    <source>
        <dbReference type="Proteomes" id="UP000051494"/>
    </source>
</evidence>
<feature type="transmembrane region" description="Helical" evidence="7">
    <location>
        <begin position="27"/>
        <end position="46"/>
    </location>
</feature>
<dbReference type="PANTHER" id="PTHR23291">
    <property type="entry name" value="BAX INHIBITOR-RELATED"/>
    <property type="match status" value="1"/>
</dbReference>
<name>A0A0Q9YTN0_9GAMM</name>
<dbReference type="STRING" id="437022.CC99x_00428"/>
<dbReference type="Pfam" id="PF01027">
    <property type="entry name" value="Bax1-I"/>
    <property type="match status" value="1"/>
</dbReference>
<dbReference type="PANTHER" id="PTHR23291:SF115">
    <property type="entry name" value="MODULATOR OF FTSH PROTEASE YCCA"/>
    <property type="match status" value="1"/>
</dbReference>
<comment type="subcellular location">
    <subcellularLocation>
        <location evidence="1">Cell membrane</location>
        <topology evidence="1">Multi-pass membrane protein</topology>
    </subcellularLocation>
</comment>
<accession>A0A0Q9YTN0</accession>
<evidence type="ECO:0000256" key="3">
    <source>
        <dbReference type="ARBA" id="ARBA00022475"/>
    </source>
</evidence>
<feature type="transmembrane region" description="Helical" evidence="7">
    <location>
        <begin position="105"/>
        <end position="129"/>
    </location>
</feature>
<feature type="transmembrane region" description="Helical" evidence="7">
    <location>
        <begin position="52"/>
        <end position="70"/>
    </location>
</feature>
<keyword evidence="5 7" id="KW-1133">Transmembrane helix</keyword>
<sequence length="224" mass="23963">MAHDTSVVQRARAESVLATNSVIKNTYLLLGMSLTFSAVMAGVAMATNAPSLGLITLAVYFGLLFFIQAFKNSALGILGVFALTGFMGYTLGPMLNAYMHTFANGYQLIMTALGGTGAIFFGLSAYALTTRKDFSYMAGFLAAGAMVLFLAIVVQIFFPMPMLQLALSGAFVMFSAGIILFETSQIIHGGEKNYIMATVSLFVALYNLFISLLHLLSAFSGNRD</sequence>
<evidence type="ECO:0000256" key="1">
    <source>
        <dbReference type="ARBA" id="ARBA00004651"/>
    </source>
</evidence>
<dbReference type="InterPro" id="IPR006214">
    <property type="entry name" value="Bax_inhibitor_1-related"/>
</dbReference>
<dbReference type="GO" id="GO:0008233">
    <property type="term" value="F:peptidase activity"/>
    <property type="evidence" value="ECO:0007669"/>
    <property type="project" value="UniProtKB-KW"/>
</dbReference>
<dbReference type="EMBL" id="LKHV02000001">
    <property type="protein sequence ID" value="MCS5708217.1"/>
    <property type="molecule type" value="Genomic_DNA"/>
</dbReference>
<organism evidence="8">
    <name type="scientific">Candidatus Berkiella cookevillensis</name>
    <dbReference type="NCBI Taxonomy" id="437022"/>
    <lineage>
        <taxon>Bacteria</taxon>
        <taxon>Pseudomonadati</taxon>
        <taxon>Pseudomonadota</taxon>
        <taxon>Gammaproteobacteria</taxon>
        <taxon>Candidatus Berkiellales</taxon>
        <taxon>Candidatus Berkiellaceae</taxon>
        <taxon>Candidatus Berkiella</taxon>
    </lineage>
</organism>
<dbReference type="Proteomes" id="UP000051494">
    <property type="component" value="Unassembled WGS sequence"/>
</dbReference>